<evidence type="ECO:0008006" key="4">
    <source>
        <dbReference type="Google" id="ProtNLM"/>
    </source>
</evidence>
<evidence type="ECO:0000313" key="2">
    <source>
        <dbReference type="EMBL" id="OQX14203.1"/>
    </source>
</evidence>
<dbReference type="AlphaFoldDB" id="A0A1Y1QUP2"/>
<protein>
    <recommendedName>
        <fullName evidence="4">YkuD domain-containing protein</fullName>
    </recommendedName>
</protein>
<dbReference type="Proteomes" id="UP000192491">
    <property type="component" value="Unassembled WGS sequence"/>
</dbReference>
<sequence length="122" mass="13343">MKALRWSLLHLVLIAPLCIAEPAPVLPGEGVGVDMSQPAEKILRAEAWELQIWYRAKGSRSEGQHGVLLRDGNAVKGSTVGEEMDTALGKMKYYGTQPGVLWNPSGWHFADKSLIKPSSFCP</sequence>
<reference evidence="2 3" key="1">
    <citation type="submission" date="2017-01" db="EMBL/GenBank/DDBJ databases">
        <title>Novel large sulfur bacteria in the metagenomes of groundwater-fed chemosynthetic microbial mats in the Lake Huron basin.</title>
        <authorList>
            <person name="Sharrar A.M."/>
            <person name="Flood B.E."/>
            <person name="Bailey J.V."/>
            <person name="Jones D.S."/>
            <person name="Biddanda B."/>
            <person name="Ruberg S.A."/>
            <person name="Marcus D.N."/>
            <person name="Dick G.J."/>
        </authorList>
    </citation>
    <scope>NUCLEOTIDE SEQUENCE [LARGE SCALE GENOMIC DNA]</scope>
    <source>
        <strain evidence="2">A8</strain>
    </source>
</reference>
<evidence type="ECO:0000313" key="3">
    <source>
        <dbReference type="Proteomes" id="UP000192491"/>
    </source>
</evidence>
<dbReference type="EMBL" id="MTEJ01000033">
    <property type="protein sequence ID" value="OQX14203.1"/>
    <property type="molecule type" value="Genomic_DNA"/>
</dbReference>
<feature type="chain" id="PRO_5013299341" description="YkuD domain-containing protein" evidence="1">
    <location>
        <begin position="21"/>
        <end position="122"/>
    </location>
</feature>
<accession>A0A1Y1QUP2</accession>
<keyword evidence="1" id="KW-0732">Signal</keyword>
<evidence type="ECO:0000256" key="1">
    <source>
        <dbReference type="SAM" id="SignalP"/>
    </source>
</evidence>
<gene>
    <name evidence="2" type="ORF">BWK73_10110</name>
</gene>
<organism evidence="2 3">
    <name type="scientific">Thiothrix lacustris</name>
    <dbReference type="NCBI Taxonomy" id="525917"/>
    <lineage>
        <taxon>Bacteria</taxon>
        <taxon>Pseudomonadati</taxon>
        <taxon>Pseudomonadota</taxon>
        <taxon>Gammaproteobacteria</taxon>
        <taxon>Thiotrichales</taxon>
        <taxon>Thiotrichaceae</taxon>
        <taxon>Thiothrix</taxon>
    </lineage>
</organism>
<comment type="caution">
    <text evidence="2">The sequence shown here is derived from an EMBL/GenBank/DDBJ whole genome shotgun (WGS) entry which is preliminary data.</text>
</comment>
<proteinExistence type="predicted"/>
<name>A0A1Y1QUP2_9GAMM</name>
<feature type="signal peptide" evidence="1">
    <location>
        <begin position="1"/>
        <end position="20"/>
    </location>
</feature>